<dbReference type="EMBL" id="CP133613">
    <property type="protein sequence ID" value="WMV13710.1"/>
    <property type="molecule type" value="Genomic_DNA"/>
</dbReference>
<evidence type="ECO:0000313" key="3">
    <source>
        <dbReference type="EMBL" id="WMV13710.1"/>
    </source>
</evidence>
<feature type="non-terminal residue" evidence="3">
    <location>
        <position position="1"/>
    </location>
</feature>
<name>A0AAF0Q2P0_SOLVR</name>
<dbReference type="Proteomes" id="UP001234989">
    <property type="component" value="Chromosome 2"/>
</dbReference>
<dbReference type="AlphaFoldDB" id="A0AAF0Q2P0"/>
<feature type="region of interest" description="Disordered" evidence="1">
    <location>
        <begin position="1"/>
        <end position="41"/>
    </location>
</feature>
<evidence type="ECO:0000256" key="2">
    <source>
        <dbReference type="SAM" id="Phobius"/>
    </source>
</evidence>
<keyword evidence="4" id="KW-1185">Reference proteome</keyword>
<reference evidence="3" key="1">
    <citation type="submission" date="2023-08" db="EMBL/GenBank/DDBJ databases">
        <title>A de novo genome assembly of Solanum verrucosum Schlechtendal, a Mexican diploid species geographically isolated from the other diploid A-genome species in potato relatives.</title>
        <authorList>
            <person name="Hosaka K."/>
        </authorList>
    </citation>
    <scope>NUCLEOTIDE SEQUENCE</scope>
    <source>
        <tissue evidence="3">Young leaves</tissue>
    </source>
</reference>
<organism evidence="3 4">
    <name type="scientific">Solanum verrucosum</name>
    <dbReference type="NCBI Taxonomy" id="315347"/>
    <lineage>
        <taxon>Eukaryota</taxon>
        <taxon>Viridiplantae</taxon>
        <taxon>Streptophyta</taxon>
        <taxon>Embryophyta</taxon>
        <taxon>Tracheophyta</taxon>
        <taxon>Spermatophyta</taxon>
        <taxon>Magnoliopsida</taxon>
        <taxon>eudicotyledons</taxon>
        <taxon>Gunneridae</taxon>
        <taxon>Pentapetalae</taxon>
        <taxon>asterids</taxon>
        <taxon>lamiids</taxon>
        <taxon>Solanales</taxon>
        <taxon>Solanaceae</taxon>
        <taxon>Solanoideae</taxon>
        <taxon>Solaneae</taxon>
        <taxon>Solanum</taxon>
    </lineage>
</organism>
<protein>
    <submittedName>
        <fullName evidence="3">Uncharacterized protein</fullName>
    </submittedName>
</protein>
<sequence length="113" mass="12993">WIEEQSKDNNLLKGAKRAERTKNSSVLSPKGKNKVGERKKQSADCRVVPRCSVRSPKVIEFKDAECQGRKEMKVTKRRLTEWFGDPDLLHRVILCSTFLATINTFLNILFSIE</sequence>
<evidence type="ECO:0000313" key="4">
    <source>
        <dbReference type="Proteomes" id="UP001234989"/>
    </source>
</evidence>
<gene>
    <name evidence="3" type="ORF">MTR67_007095</name>
</gene>
<evidence type="ECO:0000256" key="1">
    <source>
        <dbReference type="SAM" id="MobiDB-lite"/>
    </source>
</evidence>
<accession>A0AAF0Q2P0</accession>
<keyword evidence="2" id="KW-0472">Membrane</keyword>
<proteinExistence type="predicted"/>
<keyword evidence="2" id="KW-1133">Transmembrane helix</keyword>
<keyword evidence="2" id="KW-0812">Transmembrane</keyword>
<feature type="transmembrane region" description="Helical" evidence="2">
    <location>
        <begin position="88"/>
        <end position="110"/>
    </location>
</feature>